<feature type="transmembrane region" description="Helical" evidence="12">
    <location>
        <begin position="12"/>
        <end position="34"/>
    </location>
</feature>
<comment type="similarity">
    <text evidence="4">Belongs to the galactose-3-O-sulfotransferase family.</text>
</comment>
<dbReference type="Proteomes" id="UP001295444">
    <property type="component" value="Chromosome 03"/>
</dbReference>
<keyword evidence="10 12" id="KW-0472">Membrane</keyword>
<evidence type="ECO:0000256" key="4">
    <source>
        <dbReference type="ARBA" id="ARBA00008124"/>
    </source>
</evidence>
<keyword evidence="9" id="KW-0333">Golgi apparatus</keyword>
<keyword evidence="6 12" id="KW-0812">Transmembrane</keyword>
<evidence type="ECO:0000256" key="5">
    <source>
        <dbReference type="ARBA" id="ARBA00022679"/>
    </source>
</evidence>
<feature type="transmembrane region" description="Helical" evidence="12">
    <location>
        <begin position="486"/>
        <end position="513"/>
    </location>
</feature>
<evidence type="ECO:0000256" key="3">
    <source>
        <dbReference type="ARBA" id="ARBA00006193"/>
    </source>
</evidence>
<dbReference type="GO" id="GO:0001733">
    <property type="term" value="F:galactosylceramide sulfotransferase activity"/>
    <property type="evidence" value="ECO:0007669"/>
    <property type="project" value="InterPro"/>
</dbReference>
<keyword evidence="8 12" id="KW-1133">Transmembrane helix</keyword>
<comment type="similarity">
    <text evidence="3">Belongs to the L6 tetraspanin family.</text>
</comment>
<evidence type="ECO:0000313" key="13">
    <source>
        <dbReference type="EMBL" id="CAH2272755.1"/>
    </source>
</evidence>
<evidence type="ECO:0000256" key="7">
    <source>
        <dbReference type="ARBA" id="ARBA00022968"/>
    </source>
</evidence>
<keyword evidence="11" id="KW-0325">Glycoprotein</keyword>
<evidence type="ECO:0000256" key="1">
    <source>
        <dbReference type="ARBA" id="ARBA00004141"/>
    </source>
</evidence>
<dbReference type="InterPro" id="IPR027417">
    <property type="entry name" value="P-loop_NTPase"/>
</dbReference>
<proteinExistence type="inferred from homology"/>
<dbReference type="GO" id="GO:0000139">
    <property type="term" value="C:Golgi membrane"/>
    <property type="evidence" value="ECO:0007669"/>
    <property type="project" value="UniProtKB-SubCell"/>
</dbReference>
<dbReference type="PANTHER" id="PTHR14647:SF57">
    <property type="entry name" value="GALACTOSE-3-O-SULFOTRANSFERASE 4"/>
    <property type="match status" value="1"/>
</dbReference>
<feature type="transmembrane region" description="Helical" evidence="12">
    <location>
        <begin position="425"/>
        <end position="446"/>
    </location>
</feature>
<evidence type="ECO:0000313" key="14">
    <source>
        <dbReference type="Proteomes" id="UP001295444"/>
    </source>
</evidence>
<dbReference type="Gene3D" id="3.40.50.300">
    <property type="entry name" value="P-loop containing nucleotide triphosphate hydrolases"/>
    <property type="match status" value="1"/>
</dbReference>
<organism evidence="13 14">
    <name type="scientific">Pelobates cultripes</name>
    <name type="common">Western spadefoot toad</name>
    <dbReference type="NCBI Taxonomy" id="61616"/>
    <lineage>
        <taxon>Eukaryota</taxon>
        <taxon>Metazoa</taxon>
        <taxon>Chordata</taxon>
        <taxon>Craniata</taxon>
        <taxon>Vertebrata</taxon>
        <taxon>Euteleostomi</taxon>
        <taxon>Amphibia</taxon>
        <taxon>Batrachia</taxon>
        <taxon>Anura</taxon>
        <taxon>Pelobatoidea</taxon>
        <taxon>Pelobatidae</taxon>
        <taxon>Pelobates</taxon>
    </lineage>
</organism>
<dbReference type="AlphaFoldDB" id="A0AAD1RLG4"/>
<keyword evidence="7" id="KW-0735">Signal-anchor</keyword>
<dbReference type="EMBL" id="OW240914">
    <property type="protein sequence ID" value="CAH2272755.1"/>
    <property type="molecule type" value="Genomic_DNA"/>
</dbReference>
<dbReference type="GO" id="GO:0009247">
    <property type="term" value="P:glycolipid biosynthetic process"/>
    <property type="evidence" value="ECO:0007669"/>
    <property type="project" value="InterPro"/>
</dbReference>
<comment type="subcellular location">
    <subcellularLocation>
        <location evidence="2">Golgi apparatus membrane</location>
        <topology evidence="2">Single-pass type II membrane protein</topology>
    </subcellularLocation>
    <subcellularLocation>
        <location evidence="1">Membrane</location>
        <topology evidence="1">Multi-pass membrane protein</topology>
    </subcellularLocation>
</comment>
<keyword evidence="5" id="KW-0808">Transferase</keyword>
<gene>
    <name evidence="13" type="ORF">PECUL_23A004360</name>
</gene>
<evidence type="ECO:0000256" key="11">
    <source>
        <dbReference type="ARBA" id="ARBA00023180"/>
    </source>
</evidence>
<feature type="transmembrane region" description="Helical" evidence="12">
    <location>
        <begin position="564"/>
        <end position="587"/>
    </location>
</feature>
<evidence type="ECO:0000256" key="2">
    <source>
        <dbReference type="ARBA" id="ARBA00004323"/>
    </source>
</evidence>
<dbReference type="InterPro" id="IPR009729">
    <property type="entry name" value="Gal-3-0_sulfotransfrase"/>
</dbReference>
<reference evidence="13" key="1">
    <citation type="submission" date="2022-03" db="EMBL/GenBank/DDBJ databases">
        <authorList>
            <person name="Alioto T."/>
            <person name="Alioto T."/>
            <person name="Gomez Garrido J."/>
        </authorList>
    </citation>
    <scope>NUCLEOTIDE SEQUENCE</scope>
</reference>
<evidence type="ECO:0000256" key="10">
    <source>
        <dbReference type="ARBA" id="ARBA00023136"/>
    </source>
</evidence>
<dbReference type="Pfam" id="PF06990">
    <property type="entry name" value="Gal-3-0_sulfotr"/>
    <property type="match status" value="1"/>
</dbReference>
<keyword evidence="14" id="KW-1185">Reference proteome</keyword>
<dbReference type="PANTHER" id="PTHR14647">
    <property type="entry name" value="GALACTOSE-3-O-SULFOTRANSFERASE"/>
    <property type="match status" value="1"/>
</dbReference>
<feature type="transmembrane region" description="Helical" evidence="12">
    <location>
        <begin position="458"/>
        <end position="480"/>
    </location>
</feature>
<dbReference type="InterPro" id="IPR008661">
    <property type="entry name" value="L6_membrane"/>
</dbReference>
<sequence length="715" mass="81930">MRLLHLCRVHVLGLGVVGLMAVGITIQLLGIHLLRKSPQNSSVLRPVSSSPSHMCLPKRHIVFLKTHKTAGSTILNILHRYGDRNGLIFAMPFKYQFSYPNLFHSRRVKGYSTPNRPSYDILCHHMRFNLPEVRKVMPSDSVYFTILRDPATMAESSFSYYRSVSSAFKKSPSFKAFIANPSKYYQPGERSNHYARNLLWFDLGFNPDASFTETLARAGARAVEGIFNLVLFAEYFDESMILLKEELCWELDDVVSFKLNIRAAAKPLEHREIEKLRAWNSLDWYLYTYFNHTFWEKVKNFGTTRMDKEVKRLRERRQELAELCLASSEPVKAEDIKEDSIKPFQFGQDKIMGWAIRKDLRSNTRTRCLQMVTPELQYKDLLDTRQFPGRPSKRNVFHSQSECVCMIRMDCQRQCMQQDGNKVQLNYWLLVIGYCYWLLVIGYWLLVIGYWLLVIGYWLLVIGYWLLVIVIGLQLANYWLLVIGYWMFLSILFAAIGVAGSVYCFVISIVAIVRGPTCEFKVLYSAGKRGTGLAGSGVLQLPRATTEAFNMEAINESYLLHRDIWNICVAPPNVVLFNVILFSIIMVATGAEIILFAIQMVNGLFGCIFGTCRKEKSEKRDKEKKVNCIVGNIKTSLVTWARHALFGMSVGTAVKHVGVNCHKKDKRQDPVTLPSLPRAETLLTVEAIEHWIDRYPGRAKAFWLSSGCGRFCSSC</sequence>
<dbReference type="SUPFAM" id="SSF52540">
    <property type="entry name" value="P-loop containing nucleoside triphosphate hydrolases"/>
    <property type="match status" value="1"/>
</dbReference>
<evidence type="ECO:0000256" key="6">
    <source>
        <dbReference type="ARBA" id="ARBA00022692"/>
    </source>
</evidence>
<evidence type="ECO:0000256" key="12">
    <source>
        <dbReference type="SAM" id="Phobius"/>
    </source>
</evidence>
<protein>
    <submittedName>
        <fullName evidence="13">Galactose-3-O-sulfotransferase 4-like</fullName>
    </submittedName>
</protein>
<name>A0AAD1RLG4_PELCU</name>
<evidence type="ECO:0000256" key="9">
    <source>
        <dbReference type="ARBA" id="ARBA00023034"/>
    </source>
</evidence>
<evidence type="ECO:0000256" key="8">
    <source>
        <dbReference type="ARBA" id="ARBA00022989"/>
    </source>
</evidence>
<dbReference type="Pfam" id="PF05805">
    <property type="entry name" value="L6_membrane"/>
    <property type="match status" value="1"/>
</dbReference>
<accession>A0AAD1RLG4</accession>